<accession>A0A844AAV8</accession>
<proteinExistence type="predicted"/>
<evidence type="ECO:0008006" key="3">
    <source>
        <dbReference type="Google" id="ProtNLM"/>
    </source>
</evidence>
<gene>
    <name evidence="1" type="ORF">GHK48_10165</name>
</gene>
<sequence>MNELIFAPIPAENVRSDKLRVHLVDGDGMEPTLMNKRDYVLLAPISQFVGDGVYAIVSHFGVIDLFRVQCVFDGKGSVMLFRDNKRYETKHVLSVQEFEEVVAGYVVADIKVKDHRFLRMAREGQL</sequence>
<dbReference type="Proteomes" id="UP000466694">
    <property type="component" value="Unassembled WGS sequence"/>
</dbReference>
<evidence type="ECO:0000313" key="2">
    <source>
        <dbReference type="Proteomes" id="UP000466694"/>
    </source>
</evidence>
<organism evidence="1 2">
    <name type="scientific">Rhizobium fredii</name>
    <name type="common">Sinorhizobium fredii</name>
    <dbReference type="NCBI Taxonomy" id="380"/>
    <lineage>
        <taxon>Bacteria</taxon>
        <taxon>Pseudomonadati</taxon>
        <taxon>Pseudomonadota</taxon>
        <taxon>Alphaproteobacteria</taxon>
        <taxon>Hyphomicrobiales</taxon>
        <taxon>Rhizobiaceae</taxon>
        <taxon>Sinorhizobium/Ensifer group</taxon>
        <taxon>Sinorhizobium</taxon>
    </lineage>
</organism>
<dbReference type="SUPFAM" id="SSF51306">
    <property type="entry name" value="LexA/Signal peptidase"/>
    <property type="match status" value="1"/>
</dbReference>
<name>A0A844AAV8_RHIFR</name>
<evidence type="ECO:0000313" key="1">
    <source>
        <dbReference type="EMBL" id="MQX08640.1"/>
    </source>
</evidence>
<protein>
    <recommendedName>
        <fullName evidence="3">Peptidase S24/S26A/S26B/S26C domain-containing protein</fullName>
    </recommendedName>
</protein>
<dbReference type="RefSeq" id="WP_060563280.1">
    <property type="nucleotide sequence ID" value="NZ_BJNI01000005.1"/>
</dbReference>
<reference evidence="1 2" key="1">
    <citation type="journal article" date="2013" name="Genome Biol.">
        <title>Comparative genomics of the core and accessory genomes of 48 Sinorhizobium strains comprising five genospecies.</title>
        <authorList>
            <person name="Sugawara M."/>
            <person name="Epstein B."/>
            <person name="Badgley B.D."/>
            <person name="Unno T."/>
            <person name="Xu L."/>
            <person name="Reese J."/>
            <person name="Gyaneshwar P."/>
            <person name="Denny R."/>
            <person name="Mudge J."/>
            <person name="Bharti A.K."/>
            <person name="Farmer A.D."/>
            <person name="May G.D."/>
            <person name="Woodward J.E."/>
            <person name="Medigue C."/>
            <person name="Vallenet D."/>
            <person name="Lajus A."/>
            <person name="Rouy Z."/>
            <person name="Martinez-Vaz B."/>
            <person name="Tiffin P."/>
            <person name="Young N.D."/>
            <person name="Sadowsky M.J."/>
        </authorList>
    </citation>
    <scope>NUCLEOTIDE SEQUENCE [LARGE SCALE GENOMIC DNA]</scope>
    <source>
        <strain evidence="1 2">USDA205</strain>
    </source>
</reference>
<dbReference type="EMBL" id="WISZ01000084">
    <property type="protein sequence ID" value="MQX08640.1"/>
    <property type="molecule type" value="Genomic_DNA"/>
</dbReference>
<dbReference type="Gene3D" id="2.10.109.10">
    <property type="entry name" value="Umud Fragment, subunit A"/>
    <property type="match status" value="1"/>
</dbReference>
<dbReference type="AlphaFoldDB" id="A0A844AAV8"/>
<dbReference type="InterPro" id="IPR036286">
    <property type="entry name" value="LexA/Signal_pep-like_sf"/>
</dbReference>
<comment type="caution">
    <text evidence="1">The sequence shown here is derived from an EMBL/GenBank/DDBJ whole genome shotgun (WGS) entry which is preliminary data.</text>
</comment>